<reference evidence="2" key="1">
    <citation type="submission" date="2021-05" db="EMBL/GenBank/DDBJ databases">
        <title>Direct Submission.</title>
        <authorList>
            <person name="Li K."/>
            <person name="Gao J."/>
        </authorList>
    </citation>
    <scope>NUCLEOTIDE SEQUENCE [LARGE SCALE GENOMIC DNA]</scope>
    <source>
        <strain evidence="2">Mg02</strain>
        <plasmid evidence="2">unnamed4</plasmid>
    </source>
</reference>
<gene>
    <name evidence="1" type="ORF">KGD84_32645</name>
</gene>
<protein>
    <submittedName>
        <fullName evidence="1">Uncharacterized protein</fullName>
    </submittedName>
</protein>
<dbReference type="RefSeq" id="WP_220566028.1">
    <property type="nucleotide sequence ID" value="NZ_CP074136.1"/>
</dbReference>
<keyword evidence="1" id="KW-0614">Plasmid</keyword>
<sequence length="178" mass="19748">MNEDLRQLTEQINRRADVIKAIEDPDDRFHAHMQACETADAALSGRTDAELIEVIQAQSAQRPDPLRYDPRDTPAASAAAGVLERRHFSRAQQMDTAAILEELAPLTDYRDPAAAFDRPEDYREEITAADALRRSALVSLLTLRHEAGLSESEGQSEATPLRDRAAAVCQAVEREIAR</sequence>
<accession>A0A975KSD3</accession>
<dbReference type="Proteomes" id="UP000676079">
    <property type="component" value="Plasmid unnamed4"/>
</dbReference>
<geneLocation type="plasmid" evidence="1 2">
    <name>unnamed4</name>
</geneLocation>
<dbReference type="EMBL" id="CP074136">
    <property type="protein sequence ID" value="QUX26449.1"/>
    <property type="molecule type" value="Genomic_DNA"/>
</dbReference>
<keyword evidence="2" id="KW-1185">Reference proteome</keyword>
<organism evidence="1 2">
    <name type="scientific">Nocardiopsis changdeensis</name>
    <dbReference type="NCBI Taxonomy" id="2831969"/>
    <lineage>
        <taxon>Bacteria</taxon>
        <taxon>Bacillati</taxon>
        <taxon>Actinomycetota</taxon>
        <taxon>Actinomycetes</taxon>
        <taxon>Streptosporangiales</taxon>
        <taxon>Nocardiopsidaceae</taxon>
        <taxon>Nocardiopsis</taxon>
    </lineage>
</organism>
<evidence type="ECO:0000313" key="1">
    <source>
        <dbReference type="EMBL" id="QUX26449.1"/>
    </source>
</evidence>
<name>A0A975KSD3_9ACTN</name>
<evidence type="ECO:0000313" key="2">
    <source>
        <dbReference type="Proteomes" id="UP000676079"/>
    </source>
</evidence>
<proteinExistence type="predicted"/>